<dbReference type="SMART" id="SM00355">
    <property type="entry name" value="ZnF_C2H2"/>
    <property type="match status" value="3"/>
</dbReference>
<keyword evidence="10" id="KW-0539">Nucleus</keyword>
<dbReference type="PROSITE" id="PS00028">
    <property type="entry name" value="ZINC_FINGER_C2H2_1"/>
    <property type="match status" value="3"/>
</dbReference>
<dbReference type="EMBL" id="AKHW03006295">
    <property type="protein sequence ID" value="KYO21383.1"/>
    <property type="molecule type" value="Genomic_DNA"/>
</dbReference>
<evidence type="ECO:0000256" key="12">
    <source>
        <dbReference type="PROSITE-ProRule" id="PRU00042"/>
    </source>
</evidence>
<evidence type="ECO:0000256" key="9">
    <source>
        <dbReference type="ARBA" id="ARBA00023163"/>
    </source>
</evidence>
<keyword evidence="3" id="KW-0479">Metal-binding</keyword>
<dbReference type="InterPro" id="IPR036236">
    <property type="entry name" value="Znf_C2H2_sf"/>
</dbReference>
<dbReference type="Proteomes" id="UP000050525">
    <property type="component" value="Unassembled WGS sequence"/>
</dbReference>
<keyword evidence="9" id="KW-0804">Transcription</keyword>
<accession>A0A151MA39</accession>
<feature type="region of interest" description="Disordered" evidence="13">
    <location>
        <begin position="277"/>
        <end position="320"/>
    </location>
</feature>
<evidence type="ECO:0000256" key="2">
    <source>
        <dbReference type="ARBA" id="ARBA00022553"/>
    </source>
</evidence>
<name>A0A151MA39_ALLMI</name>
<dbReference type="FunFam" id="3.30.160.60:FF:000232">
    <property type="entry name" value="Krueppel-like factor 9"/>
    <property type="match status" value="1"/>
</dbReference>
<keyword evidence="2" id="KW-0597">Phosphoprotein</keyword>
<dbReference type="PROSITE" id="PS50157">
    <property type="entry name" value="ZINC_FINGER_C2H2_2"/>
    <property type="match status" value="3"/>
</dbReference>
<feature type="compositionally biased region" description="Basic residues" evidence="13">
    <location>
        <begin position="277"/>
        <end position="292"/>
    </location>
</feature>
<keyword evidence="16" id="KW-1185">Reference proteome</keyword>
<dbReference type="Gene3D" id="3.30.160.60">
    <property type="entry name" value="Classic Zinc Finger"/>
    <property type="match status" value="3"/>
</dbReference>
<evidence type="ECO:0000256" key="3">
    <source>
        <dbReference type="ARBA" id="ARBA00022723"/>
    </source>
</evidence>
<dbReference type="PANTHER" id="PTHR23235">
    <property type="entry name" value="KRUEPPEL-LIKE TRANSCRIPTION FACTOR"/>
    <property type="match status" value="1"/>
</dbReference>
<dbReference type="GO" id="GO:0000978">
    <property type="term" value="F:RNA polymerase II cis-regulatory region sequence-specific DNA binding"/>
    <property type="evidence" value="ECO:0007669"/>
    <property type="project" value="TreeGrafter"/>
</dbReference>
<dbReference type="GO" id="GO:0000981">
    <property type="term" value="F:DNA-binding transcription factor activity, RNA polymerase II-specific"/>
    <property type="evidence" value="ECO:0007669"/>
    <property type="project" value="TreeGrafter"/>
</dbReference>
<evidence type="ECO:0000256" key="8">
    <source>
        <dbReference type="ARBA" id="ARBA00023125"/>
    </source>
</evidence>
<dbReference type="FunFam" id="3.30.160.60:FF:000018">
    <property type="entry name" value="Krueppel-like factor 15"/>
    <property type="match status" value="1"/>
</dbReference>
<organism evidence="15 16">
    <name type="scientific">Alligator mississippiensis</name>
    <name type="common">American alligator</name>
    <dbReference type="NCBI Taxonomy" id="8496"/>
    <lineage>
        <taxon>Eukaryota</taxon>
        <taxon>Metazoa</taxon>
        <taxon>Chordata</taxon>
        <taxon>Craniata</taxon>
        <taxon>Vertebrata</taxon>
        <taxon>Euteleostomi</taxon>
        <taxon>Archelosauria</taxon>
        <taxon>Archosauria</taxon>
        <taxon>Crocodylia</taxon>
        <taxon>Alligatoridae</taxon>
        <taxon>Alligatorinae</taxon>
        <taxon>Alligator</taxon>
    </lineage>
</organism>
<evidence type="ECO:0000256" key="13">
    <source>
        <dbReference type="SAM" id="MobiDB-lite"/>
    </source>
</evidence>
<keyword evidence="5 12" id="KW-0863">Zinc-finger</keyword>
<comment type="subcellular location">
    <subcellularLocation>
        <location evidence="1">Nucleus</location>
    </subcellularLocation>
</comment>
<dbReference type="FunFam" id="3.30.160.60:FF:000521">
    <property type="entry name" value="Krueppel-like factor 9"/>
    <property type="match status" value="1"/>
</dbReference>
<dbReference type="PANTHER" id="PTHR23235:SF21">
    <property type="entry name" value="KRUEPPEL-LIKE FACTOR 13"/>
    <property type="match status" value="1"/>
</dbReference>
<comment type="similarity">
    <text evidence="11">Belongs to the Sp1 C2H2-type zinc-finger protein family.</text>
</comment>
<dbReference type="STRING" id="8496.A0A151MA39"/>
<evidence type="ECO:0000259" key="14">
    <source>
        <dbReference type="PROSITE" id="PS50157"/>
    </source>
</evidence>
<dbReference type="GO" id="GO:0008270">
    <property type="term" value="F:zinc ion binding"/>
    <property type="evidence" value="ECO:0007669"/>
    <property type="project" value="UniProtKB-KW"/>
</dbReference>
<keyword evidence="7" id="KW-0805">Transcription regulation</keyword>
<sequence length="320" mass="35565">MAVMSLLACKTGSSERDALSLFKAKCSKWNVKCHKHRGMDLMGQLPEDQSPRYPFPTTPTCRAIIHSPRGEPDPRPDAAVPLPLPSNGEEKWEAKETGKDNGSSLFVVARILADLNQHVPNSPALRMEKTESVDKREKISLALSPEEFGEESVFAAGKRGGGKAATPTSLAAVSEPSPKQRNRRGRSRADPESPQKKHKCYYVGCEKVYGKSSHLKAHLRTHTGERPFECSWQECNKKFARSDELARHYRTHTGEKKFGCPLCEKRFMRSDHLTKHARRHANFHPSMLKRRSGSSSRTGSVSDYSRSDASSPTISPASSP</sequence>
<feature type="region of interest" description="Disordered" evidence="13">
    <location>
        <begin position="68"/>
        <end position="98"/>
    </location>
</feature>
<protein>
    <submittedName>
        <fullName evidence="15">Krueppel-like factor 13 isoform A</fullName>
    </submittedName>
</protein>
<comment type="caution">
    <text evidence="15">The sequence shown here is derived from an EMBL/GenBank/DDBJ whole genome shotgun (WGS) entry which is preliminary data.</text>
</comment>
<proteinExistence type="inferred from homology"/>
<feature type="compositionally biased region" description="Low complexity" evidence="13">
    <location>
        <begin position="293"/>
        <end position="320"/>
    </location>
</feature>
<feature type="domain" description="C2H2-type" evidence="14">
    <location>
        <begin position="198"/>
        <end position="227"/>
    </location>
</feature>
<evidence type="ECO:0000313" key="16">
    <source>
        <dbReference type="Proteomes" id="UP000050525"/>
    </source>
</evidence>
<evidence type="ECO:0000256" key="4">
    <source>
        <dbReference type="ARBA" id="ARBA00022737"/>
    </source>
</evidence>
<evidence type="ECO:0000256" key="5">
    <source>
        <dbReference type="ARBA" id="ARBA00022771"/>
    </source>
</evidence>
<dbReference type="CDD" id="cd21571">
    <property type="entry name" value="KLF13_N"/>
    <property type="match status" value="1"/>
</dbReference>
<reference evidence="15 16" key="1">
    <citation type="journal article" date="2012" name="Genome Biol.">
        <title>Sequencing three crocodilian genomes to illuminate the evolution of archosaurs and amniotes.</title>
        <authorList>
            <person name="St John J.A."/>
            <person name="Braun E.L."/>
            <person name="Isberg S.R."/>
            <person name="Miles L.G."/>
            <person name="Chong A.Y."/>
            <person name="Gongora J."/>
            <person name="Dalzell P."/>
            <person name="Moran C."/>
            <person name="Bed'hom B."/>
            <person name="Abzhanov A."/>
            <person name="Burgess S.C."/>
            <person name="Cooksey A.M."/>
            <person name="Castoe T.A."/>
            <person name="Crawford N.G."/>
            <person name="Densmore L.D."/>
            <person name="Drew J.C."/>
            <person name="Edwards S.V."/>
            <person name="Faircloth B.C."/>
            <person name="Fujita M.K."/>
            <person name="Greenwold M.J."/>
            <person name="Hoffmann F.G."/>
            <person name="Howard J.M."/>
            <person name="Iguchi T."/>
            <person name="Janes D.E."/>
            <person name="Khan S.Y."/>
            <person name="Kohno S."/>
            <person name="de Koning A.J."/>
            <person name="Lance S.L."/>
            <person name="McCarthy F.M."/>
            <person name="McCormack J.E."/>
            <person name="Merchant M.E."/>
            <person name="Peterson D.G."/>
            <person name="Pollock D.D."/>
            <person name="Pourmand N."/>
            <person name="Raney B.J."/>
            <person name="Roessler K.A."/>
            <person name="Sanford J.R."/>
            <person name="Sawyer R.H."/>
            <person name="Schmidt C.J."/>
            <person name="Triplett E.W."/>
            <person name="Tuberville T.D."/>
            <person name="Venegas-Anaya M."/>
            <person name="Howard J.T."/>
            <person name="Jarvis E.D."/>
            <person name="Guillette L.J.Jr."/>
            <person name="Glenn T.C."/>
            <person name="Green R.E."/>
            <person name="Ray D.A."/>
        </authorList>
    </citation>
    <scope>NUCLEOTIDE SEQUENCE [LARGE SCALE GENOMIC DNA]</scope>
    <source>
        <strain evidence="15">KSC_2009_1</strain>
    </source>
</reference>
<evidence type="ECO:0000256" key="10">
    <source>
        <dbReference type="ARBA" id="ARBA00023242"/>
    </source>
</evidence>
<dbReference type="GO" id="GO:0005634">
    <property type="term" value="C:nucleus"/>
    <property type="evidence" value="ECO:0007669"/>
    <property type="project" value="UniProtKB-SubCell"/>
</dbReference>
<keyword evidence="4" id="KW-0677">Repeat</keyword>
<evidence type="ECO:0000256" key="7">
    <source>
        <dbReference type="ARBA" id="ARBA00023015"/>
    </source>
</evidence>
<keyword evidence="8" id="KW-0238">DNA-binding</keyword>
<evidence type="ECO:0000313" key="15">
    <source>
        <dbReference type="EMBL" id="KYO21383.1"/>
    </source>
</evidence>
<gene>
    <name evidence="15" type="primary">KLF13-1</name>
    <name evidence="15" type="ORF">Y1Q_0001609</name>
</gene>
<evidence type="ECO:0000256" key="11">
    <source>
        <dbReference type="ARBA" id="ARBA00038409"/>
    </source>
</evidence>
<dbReference type="AlphaFoldDB" id="A0A151MA39"/>
<dbReference type="Pfam" id="PF00096">
    <property type="entry name" value="zf-C2H2"/>
    <property type="match status" value="3"/>
</dbReference>
<dbReference type="SUPFAM" id="SSF57667">
    <property type="entry name" value="beta-beta-alpha zinc fingers"/>
    <property type="match status" value="2"/>
</dbReference>
<feature type="domain" description="C2H2-type" evidence="14">
    <location>
        <begin position="258"/>
        <end position="285"/>
    </location>
</feature>
<feature type="compositionally biased region" description="Basic and acidic residues" evidence="13">
    <location>
        <begin position="88"/>
        <end position="98"/>
    </location>
</feature>
<feature type="domain" description="C2H2-type" evidence="14">
    <location>
        <begin position="228"/>
        <end position="257"/>
    </location>
</feature>
<feature type="region of interest" description="Disordered" evidence="13">
    <location>
        <begin position="156"/>
        <end position="195"/>
    </location>
</feature>
<keyword evidence="6" id="KW-0862">Zinc</keyword>
<dbReference type="InterPro" id="IPR013087">
    <property type="entry name" value="Znf_C2H2_type"/>
</dbReference>
<evidence type="ECO:0000256" key="6">
    <source>
        <dbReference type="ARBA" id="ARBA00022833"/>
    </source>
</evidence>
<evidence type="ECO:0000256" key="1">
    <source>
        <dbReference type="ARBA" id="ARBA00004123"/>
    </source>
</evidence>